<dbReference type="SMART" id="SM00631">
    <property type="entry name" value="Zn_pept"/>
    <property type="match status" value="1"/>
</dbReference>
<feature type="active site" description="Proton donor/acceptor" evidence="10">
    <location>
        <position position="184"/>
    </location>
</feature>
<name>A0A914CTY7_9BILA</name>
<dbReference type="InterPro" id="IPR000834">
    <property type="entry name" value="Peptidase_M14"/>
</dbReference>
<protein>
    <submittedName>
        <fullName evidence="13">Peptidase M14 carboxypeptidase A domain-containing protein</fullName>
    </submittedName>
</protein>
<evidence type="ECO:0000313" key="12">
    <source>
        <dbReference type="Proteomes" id="UP000887540"/>
    </source>
</evidence>
<evidence type="ECO:0000256" key="8">
    <source>
        <dbReference type="ARBA" id="ARBA00022833"/>
    </source>
</evidence>
<evidence type="ECO:0000256" key="7">
    <source>
        <dbReference type="ARBA" id="ARBA00022801"/>
    </source>
</evidence>
<keyword evidence="9" id="KW-0482">Metalloprotease</keyword>
<dbReference type="Proteomes" id="UP000887540">
    <property type="component" value="Unplaced"/>
</dbReference>
<dbReference type="GO" id="GO:0006508">
    <property type="term" value="P:proteolysis"/>
    <property type="evidence" value="ECO:0007669"/>
    <property type="project" value="UniProtKB-KW"/>
</dbReference>
<evidence type="ECO:0000256" key="10">
    <source>
        <dbReference type="PROSITE-ProRule" id="PRU01379"/>
    </source>
</evidence>
<accession>A0A914CTY7</accession>
<sequence>LTTNATSYKSLLDAIDVYVLPITNPDGYVYTWTTDRMWRKTRSGPRKTCYGVDPNRNFNFKWMVAGASNDPCSEEYAGPSPASEIEVQNLQNFWGANNKTIQSVFDIHTYSEDFMYPYGYAEGAVPPDVTKIKALAAQATQAVNSAHGEHFQYGAIFDIVYPASGSTIDYTRAINNIDYSYAMELRPDGNADNGFVLPEDQILDGASEAWAGISTVFQRVASGQ</sequence>
<dbReference type="SUPFAM" id="SSF53187">
    <property type="entry name" value="Zn-dependent exopeptidases"/>
    <property type="match status" value="1"/>
</dbReference>
<keyword evidence="4" id="KW-0645">Protease</keyword>
<comment type="similarity">
    <text evidence="2 10">Belongs to the peptidase M14 family.</text>
</comment>
<dbReference type="PROSITE" id="PS52035">
    <property type="entry name" value="PEPTIDASE_M14"/>
    <property type="match status" value="1"/>
</dbReference>
<dbReference type="Gene3D" id="3.40.630.10">
    <property type="entry name" value="Zn peptidases"/>
    <property type="match status" value="1"/>
</dbReference>
<evidence type="ECO:0000256" key="5">
    <source>
        <dbReference type="ARBA" id="ARBA00022723"/>
    </source>
</evidence>
<keyword evidence="5" id="KW-0479">Metal-binding</keyword>
<dbReference type="AlphaFoldDB" id="A0A914CTY7"/>
<dbReference type="GO" id="GO:0008270">
    <property type="term" value="F:zinc ion binding"/>
    <property type="evidence" value="ECO:0007669"/>
    <property type="project" value="InterPro"/>
</dbReference>
<dbReference type="PANTHER" id="PTHR11705:SF143">
    <property type="entry name" value="SLL0236 PROTEIN"/>
    <property type="match status" value="1"/>
</dbReference>
<dbReference type="FunFam" id="3.40.630.10:FF:000084">
    <property type="entry name" value="Carboxypeptidase B2"/>
    <property type="match status" value="1"/>
</dbReference>
<keyword evidence="3" id="KW-0121">Carboxypeptidase</keyword>
<feature type="domain" description="Peptidase M14" evidence="11">
    <location>
        <begin position="1"/>
        <end position="220"/>
    </location>
</feature>
<reference evidence="13" key="1">
    <citation type="submission" date="2022-11" db="UniProtKB">
        <authorList>
            <consortium name="WormBaseParasite"/>
        </authorList>
    </citation>
    <scope>IDENTIFICATION</scope>
</reference>
<keyword evidence="7" id="KW-0378">Hydrolase</keyword>
<evidence type="ECO:0000256" key="4">
    <source>
        <dbReference type="ARBA" id="ARBA00022670"/>
    </source>
</evidence>
<keyword evidence="12" id="KW-1185">Reference proteome</keyword>
<evidence type="ECO:0000256" key="1">
    <source>
        <dbReference type="ARBA" id="ARBA00001947"/>
    </source>
</evidence>
<keyword evidence="8" id="KW-0862">Zinc</keyword>
<dbReference type="GO" id="GO:0005615">
    <property type="term" value="C:extracellular space"/>
    <property type="evidence" value="ECO:0007669"/>
    <property type="project" value="TreeGrafter"/>
</dbReference>
<dbReference type="GO" id="GO:0004181">
    <property type="term" value="F:metallocarboxypeptidase activity"/>
    <property type="evidence" value="ECO:0007669"/>
    <property type="project" value="InterPro"/>
</dbReference>
<dbReference type="Pfam" id="PF00246">
    <property type="entry name" value="Peptidase_M14"/>
    <property type="match status" value="1"/>
</dbReference>
<evidence type="ECO:0000313" key="13">
    <source>
        <dbReference type="WBParaSite" id="ACRNAN_scaffold14000.g11307.t1"/>
    </source>
</evidence>
<evidence type="ECO:0000259" key="11">
    <source>
        <dbReference type="PROSITE" id="PS52035"/>
    </source>
</evidence>
<keyword evidence="6" id="KW-0732">Signal</keyword>
<organism evidence="12 13">
    <name type="scientific">Acrobeloides nanus</name>
    <dbReference type="NCBI Taxonomy" id="290746"/>
    <lineage>
        <taxon>Eukaryota</taxon>
        <taxon>Metazoa</taxon>
        <taxon>Ecdysozoa</taxon>
        <taxon>Nematoda</taxon>
        <taxon>Chromadorea</taxon>
        <taxon>Rhabditida</taxon>
        <taxon>Tylenchina</taxon>
        <taxon>Cephalobomorpha</taxon>
        <taxon>Cephaloboidea</taxon>
        <taxon>Cephalobidae</taxon>
        <taxon>Acrobeloides</taxon>
    </lineage>
</organism>
<dbReference type="WBParaSite" id="ACRNAN_scaffold14000.g11307.t1">
    <property type="protein sequence ID" value="ACRNAN_scaffold14000.g11307.t1"/>
    <property type="gene ID" value="ACRNAN_scaffold14000.g11307"/>
</dbReference>
<evidence type="ECO:0000256" key="2">
    <source>
        <dbReference type="ARBA" id="ARBA00005988"/>
    </source>
</evidence>
<evidence type="ECO:0000256" key="3">
    <source>
        <dbReference type="ARBA" id="ARBA00022645"/>
    </source>
</evidence>
<dbReference type="PANTHER" id="PTHR11705">
    <property type="entry name" value="PROTEASE FAMILY M14 CARBOXYPEPTIDASE A,B"/>
    <property type="match status" value="1"/>
</dbReference>
<comment type="cofactor">
    <cofactor evidence="1">
        <name>Zn(2+)</name>
        <dbReference type="ChEBI" id="CHEBI:29105"/>
    </cofactor>
</comment>
<evidence type="ECO:0000256" key="9">
    <source>
        <dbReference type="ARBA" id="ARBA00023049"/>
    </source>
</evidence>
<evidence type="ECO:0000256" key="6">
    <source>
        <dbReference type="ARBA" id="ARBA00022729"/>
    </source>
</evidence>
<proteinExistence type="inferred from homology"/>